<dbReference type="Pfam" id="PF07731">
    <property type="entry name" value="Cu-oxidase_2"/>
    <property type="match status" value="1"/>
</dbReference>
<dbReference type="PANTHER" id="PTHR11709:SF361">
    <property type="entry name" value="IRON TRANSPORT MULTICOPPER OXIDASE FET3"/>
    <property type="match status" value="1"/>
</dbReference>
<accession>A0A2G5B190</accession>
<dbReference type="OrthoDB" id="2121828at2759"/>
<evidence type="ECO:0000256" key="2">
    <source>
        <dbReference type="ARBA" id="ARBA00022723"/>
    </source>
</evidence>
<evidence type="ECO:0000259" key="7">
    <source>
        <dbReference type="Pfam" id="PF00394"/>
    </source>
</evidence>
<dbReference type="PANTHER" id="PTHR11709">
    <property type="entry name" value="MULTI-COPPER OXIDASE"/>
    <property type="match status" value="1"/>
</dbReference>
<keyword evidence="11" id="KW-1185">Reference proteome</keyword>
<dbReference type="PROSITE" id="PS00080">
    <property type="entry name" value="MULTICOPPER_OXIDASE2"/>
    <property type="match status" value="1"/>
</dbReference>
<evidence type="ECO:0000256" key="4">
    <source>
        <dbReference type="ARBA" id="ARBA00023008"/>
    </source>
</evidence>
<evidence type="ECO:0008006" key="12">
    <source>
        <dbReference type="Google" id="ProtNLM"/>
    </source>
</evidence>
<dbReference type="STRING" id="763665.A0A2G5B190"/>
<dbReference type="EMBL" id="KZ303571">
    <property type="protein sequence ID" value="PIA12771.1"/>
    <property type="molecule type" value="Genomic_DNA"/>
</dbReference>
<keyword evidence="2" id="KW-0479">Metal-binding</keyword>
<protein>
    <recommendedName>
        <fullName evidence="12">Cupredoxin</fullName>
    </recommendedName>
</protein>
<dbReference type="SUPFAM" id="SSF49503">
    <property type="entry name" value="Cupredoxins"/>
    <property type="match status" value="3"/>
</dbReference>
<dbReference type="InterPro" id="IPR008972">
    <property type="entry name" value="Cupredoxin"/>
</dbReference>
<evidence type="ECO:0000313" key="10">
    <source>
        <dbReference type="EMBL" id="PIA12771.1"/>
    </source>
</evidence>
<dbReference type="GO" id="GO:0016491">
    <property type="term" value="F:oxidoreductase activity"/>
    <property type="evidence" value="ECO:0007669"/>
    <property type="project" value="UniProtKB-KW"/>
</dbReference>
<comment type="similarity">
    <text evidence="1">Belongs to the multicopper oxidase family.</text>
</comment>
<sequence>MLSCRLILLLQTVISAYICHAARVVLDWDIGYIQVNRDGYNNRRAIGVNGELPIPPIYVDHGDTLIINVHNSLSAPTSIHAHGIFHNGTGYYDGAAMVTQCGIPPGESYSYTIEARQVGTYWIHGHSRHQNSDGLRVPLIIREKFHQPIVDYDDEVLLYLEDWYPTESSEKMKEITEPGNGSVPPPTYPFGLINGYNGNNSEPIRFTPGKRYRIRIISMATTEWFKVQFPGHQVEVIEADGVNCFPQLVDGFDMGPGQRYSAVVTALDTDTYNMPYNVTLYADFVPHINGLNPRYYQGLIEYKEGAPAKQLPLTDDKQLNWANDIEMQPYDMQPALPVDRQIELTSVSIVTVDKRSLRMLNKYPYTEPPVPSLFTAMTTGELALDRDVYGPQAEALILKHQEVIEVKVNNPSGLVHSFHLHGHTFQIVEYGPVDRDIIEIPAGLNLTIADAPVAPVRQFHGAPMRRDTLVTPEFQYVKFRIRADNPGVWLFHCHMDTHFAAGLAVTFIEAPDVLQQRQILPQNLQQMCLRQGIKASGNAAGNDGYDFTGLPPVPQVQKVSDTSSFGNATPPSTN</sequence>
<feature type="region of interest" description="Disordered" evidence="5">
    <location>
        <begin position="544"/>
        <end position="574"/>
    </location>
</feature>
<proteinExistence type="inferred from homology"/>
<feature type="compositionally biased region" description="Polar residues" evidence="5">
    <location>
        <begin position="557"/>
        <end position="574"/>
    </location>
</feature>
<name>A0A2G5B190_COERN</name>
<evidence type="ECO:0000256" key="3">
    <source>
        <dbReference type="ARBA" id="ARBA00023002"/>
    </source>
</evidence>
<dbReference type="InterPro" id="IPR045087">
    <property type="entry name" value="Cu-oxidase_fam"/>
</dbReference>
<evidence type="ECO:0000259" key="9">
    <source>
        <dbReference type="Pfam" id="PF07732"/>
    </source>
</evidence>
<organism evidence="10 11">
    <name type="scientific">Coemansia reversa (strain ATCC 12441 / NRRL 1564)</name>
    <dbReference type="NCBI Taxonomy" id="763665"/>
    <lineage>
        <taxon>Eukaryota</taxon>
        <taxon>Fungi</taxon>
        <taxon>Fungi incertae sedis</taxon>
        <taxon>Zoopagomycota</taxon>
        <taxon>Kickxellomycotina</taxon>
        <taxon>Kickxellomycetes</taxon>
        <taxon>Kickxellales</taxon>
        <taxon>Kickxellaceae</taxon>
        <taxon>Coemansia</taxon>
    </lineage>
</organism>
<feature type="domain" description="Plastocyanin-like" evidence="8">
    <location>
        <begin position="366"/>
        <end position="512"/>
    </location>
</feature>
<feature type="signal peptide" evidence="6">
    <location>
        <begin position="1"/>
        <end position="21"/>
    </location>
</feature>
<evidence type="ECO:0000256" key="6">
    <source>
        <dbReference type="SAM" id="SignalP"/>
    </source>
</evidence>
<dbReference type="GO" id="GO:0005507">
    <property type="term" value="F:copper ion binding"/>
    <property type="evidence" value="ECO:0007669"/>
    <property type="project" value="InterPro"/>
</dbReference>
<evidence type="ECO:0000313" key="11">
    <source>
        <dbReference type="Proteomes" id="UP000242474"/>
    </source>
</evidence>
<dbReference type="AlphaFoldDB" id="A0A2G5B190"/>
<feature type="chain" id="PRO_5013639952" description="Cupredoxin" evidence="6">
    <location>
        <begin position="22"/>
        <end position="574"/>
    </location>
</feature>
<dbReference type="InterPro" id="IPR033138">
    <property type="entry name" value="Cu_oxidase_CS"/>
</dbReference>
<dbReference type="InterPro" id="IPR011707">
    <property type="entry name" value="Cu-oxidase-like_N"/>
</dbReference>
<reference evidence="10 11" key="1">
    <citation type="journal article" date="2015" name="Genome Biol. Evol.">
        <title>Phylogenomic analyses indicate that early fungi evolved digesting cell walls of algal ancestors of land plants.</title>
        <authorList>
            <person name="Chang Y."/>
            <person name="Wang S."/>
            <person name="Sekimoto S."/>
            <person name="Aerts A.L."/>
            <person name="Choi C."/>
            <person name="Clum A."/>
            <person name="LaButti K.M."/>
            <person name="Lindquist E.A."/>
            <person name="Yee Ngan C."/>
            <person name="Ohm R.A."/>
            <person name="Salamov A.A."/>
            <person name="Grigoriev I.V."/>
            <person name="Spatafora J.W."/>
            <person name="Berbee M.L."/>
        </authorList>
    </citation>
    <scope>NUCLEOTIDE SEQUENCE [LARGE SCALE GENOMIC DNA]</scope>
    <source>
        <strain evidence="10 11">NRRL 1564</strain>
    </source>
</reference>
<dbReference type="PROSITE" id="PS00079">
    <property type="entry name" value="MULTICOPPER_OXIDASE1"/>
    <property type="match status" value="1"/>
</dbReference>
<keyword evidence="6" id="KW-0732">Signal</keyword>
<dbReference type="Proteomes" id="UP000242474">
    <property type="component" value="Unassembled WGS sequence"/>
</dbReference>
<dbReference type="Pfam" id="PF07732">
    <property type="entry name" value="Cu-oxidase_3"/>
    <property type="match status" value="1"/>
</dbReference>
<dbReference type="Pfam" id="PF00394">
    <property type="entry name" value="Cu-oxidase"/>
    <property type="match status" value="1"/>
</dbReference>
<keyword evidence="4" id="KW-0186">Copper</keyword>
<dbReference type="InterPro" id="IPR011706">
    <property type="entry name" value="Cu-oxidase_C"/>
</dbReference>
<feature type="domain" description="Plastocyanin-like" evidence="7">
    <location>
        <begin position="155"/>
        <end position="274"/>
    </location>
</feature>
<dbReference type="Gene3D" id="2.60.40.420">
    <property type="entry name" value="Cupredoxins - blue copper proteins"/>
    <property type="match status" value="3"/>
</dbReference>
<dbReference type="InterPro" id="IPR001117">
    <property type="entry name" value="Cu-oxidase_2nd"/>
</dbReference>
<evidence type="ECO:0000256" key="1">
    <source>
        <dbReference type="ARBA" id="ARBA00010609"/>
    </source>
</evidence>
<dbReference type="InterPro" id="IPR002355">
    <property type="entry name" value="Cu_oxidase_Cu_BS"/>
</dbReference>
<keyword evidence="3" id="KW-0560">Oxidoreductase</keyword>
<feature type="domain" description="Plastocyanin-like" evidence="9">
    <location>
        <begin position="30"/>
        <end position="144"/>
    </location>
</feature>
<gene>
    <name evidence="10" type="ORF">COEREDRAFT_50900</name>
</gene>
<evidence type="ECO:0000256" key="5">
    <source>
        <dbReference type="SAM" id="MobiDB-lite"/>
    </source>
</evidence>
<evidence type="ECO:0000259" key="8">
    <source>
        <dbReference type="Pfam" id="PF07731"/>
    </source>
</evidence>